<dbReference type="InterPro" id="IPR000387">
    <property type="entry name" value="Tyr_Pase_dom"/>
</dbReference>
<dbReference type="SMART" id="SM00404">
    <property type="entry name" value="PTPc_motif"/>
    <property type="match status" value="1"/>
</dbReference>
<feature type="non-terminal residue" evidence="12">
    <location>
        <position position="585"/>
    </location>
</feature>
<feature type="domain" description="Tyrosine specific protein phosphatases" evidence="11">
    <location>
        <begin position="212"/>
        <end position="289"/>
    </location>
</feature>
<evidence type="ECO:0000256" key="1">
    <source>
        <dbReference type="ARBA" id="ARBA00004496"/>
    </source>
</evidence>
<evidence type="ECO:0000256" key="2">
    <source>
        <dbReference type="ARBA" id="ARBA00013064"/>
    </source>
</evidence>
<dbReference type="Gene3D" id="3.90.190.10">
    <property type="entry name" value="Protein tyrosine phosphatase superfamily"/>
    <property type="match status" value="1"/>
</dbReference>
<dbReference type="EC" id="3.1.3.48" evidence="2"/>
<evidence type="ECO:0000256" key="9">
    <source>
        <dbReference type="SAM" id="MobiDB-lite"/>
    </source>
</evidence>
<dbReference type="SMART" id="SM00194">
    <property type="entry name" value="PTPc"/>
    <property type="match status" value="1"/>
</dbReference>
<dbReference type="PRINTS" id="PR00700">
    <property type="entry name" value="PRTYPHPHTASE"/>
</dbReference>
<dbReference type="PANTHER" id="PTHR45983">
    <property type="entry name" value="TYROSINE PHOSPHATSE N18, PUTATIVE-RELATED"/>
    <property type="match status" value="1"/>
</dbReference>
<comment type="caution">
    <text evidence="12">The sequence shown here is derived from an EMBL/GenBank/DDBJ whole genome shotgun (WGS) entry which is preliminary data.</text>
</comment>
<dbReference type="InterPro" id="IPR000242">
    <property type="entry name" value="PTP_cat"/>
</dbReference>
<name>A0A4U1EMH9_MONMO</name>
<comment type="catalytic activity">
    <reaction evidence="8">
        <text>O-phospho-L-tyrosyl-[protein] + H2O = L-tyrosyl-[protein] + phosphate</text>
        <dbReference type="Rhea" id="RHEA:10684"/>
        <dbReference type="Rhea" id="RHEA-COMP:10136"/>
        <dbReference type="Rhea" id="RHEA-COMP:20101"/>
        <dbReference type="ChEBI" id="CHEBI:15377"/>
        <dbReference type="ChEBI" id="CHEBI:43474"/>
        <dbReference type="ChEBI" id="CHEBI:46858"/>
        <dbReference type="ChEBI" id="CHEBI:61978"/>
        <dbReference type="EC" id="3.1.3.48"/>
    </reaction>
</comment>
<evidence type="ECO:0000256" key="7">
    <source>
        <dbReference type="ARBA" id="ARBA00034734"/>
    </source>
</evidence>
<sequence>MSCSLDAARSFLEQLEARGGREGAVLAYEFSDIQARSASWKTDSMCSTEAGSRPENVRKNRYKDVLPYDKTRVILSLLQEEGHGDYINGNFIRGTDGSQAYIATQGPLPHTLLDFWRLIWEFGVKVSFGGGEVILMACQEIENGRKKCERYWAQEQEPLQIGLFCITLTRETWLNADTTLRTLQVTFQKESRSVYQLQYMSWPDRGVPSNPDHVLAMVEEARRLQGSGPSPLCVHCSAGCGRTGVLCTLDYVRQLLLTQMIPPNFSLFSVVLEIRRQRPAAIQTEEQYRFLYHTVAQMFLSALQNASPHYQNLKENCAPLYDDAFSLRTSHTLPATARPSGGVLRSISVPGPPGLAMADTYAVVQKRAAPAGTGTGAGARARGAEETPLYSQVMPRARRPQAHAEDGRGPLPGRGKSTRPGRGAGEGWPRPAPSPDPLWLRSGGSGGHEDPHPRSTESGPVTPRRLTSWLPRPRLWDNRPSSGHARKRPGPNRGLWPDHLVWAEVSDLVTTLAAHPPAGPRRPAPSLPSLAWEDAHLPPIPVDQSPAGPGAYEDVVDGAQTGGLGFNLRIGRPKGPRDPPAEWTR</sequence>
<keyword evidence="5" id="KW-0378">Hydrolase</keyword>
<organism evidence="12 13">
    <name type="scientific">Monodon monoceros</name>
    <name type="common">Narwhal</name>
    <name type="synonym">Ceratodon monodon</name>
    <dbReference type="NCBI Taxonomy" id="40151"/>
    <lineage>
        <taxon>Eukaryota</taxon>
        <taxon>Metazoa</taxon>
        <taxon>Chordata</taxon>
        <taxon>Craniata</taxon>
        <taxon>Vertebrata</taxon>
        <taxon>Euteleostomi</taxon>
        <taxon>Mammalia</taxon>
        <taxon>Eutheria</taxon>
        <taxon>Laurasiatheria</taxon>
        <taxon>Artiodactyla</taxon>
        <taxon>Whippomorpha</taxon>
        <taxon>Cetacea</taxon>
        <taxon>Odontoceti</taxon>
        <taxon>Monodontidae</taxon>
        <taxon>Monodon</taxon>
    </lineage>
</organism>
<comment type="similarity">
    <text evidence="7">Belongs to the protein-tyrosine phosphatase family. Non-receptor class 4 subfamily.</text>
</comment>
<feature type="region of interest" description="Disordered" evidence="9">
    <location>
        <begin position="371"/>
        <end position="494"/>
    </location>
</feature>
<dbReference type="InterPro" id="IPR029021">
    <property type="entry name" value="Prot-tyrosine_phosphatase-like"/>
</dbReference>
<feature type="region of interest" description="Disordered" evidence="9">
    <location>
        <begin position="538"/>
        <end position="585"/>
    </location>
</feature>
<feature type="domain" description="Tyrosine-protein phosphatase" evidence="10">
    <location>
        <begin position="26"/>
        <end position="298"/>
    </location>
</feature>
<evidence type="ECO:0000256" key="8">
    <source>
        <dbReference type="ARBA" id="ARBA00051722"/>
    </source>
</evidence>
<evidence type="ECO:0000313" key="12">
    <source>
        <dbReference type="EMBL" id="TKC37217.1"/>
    </source>
</evidence>
<keyword evidence="6" id="KW-0904">Protein phosphatase</keyword>
<keyword evidence="3" id="KW-0963">Cytoplasm</keyword>
<dbReference type="AlphaFoldDB" id="A0A4U1EMH9"/>
<evidence type="ECO:0000256" key="3">
    <source>
        <dbReference type="ARBA" id="ARBA00022490"/>
    </source>
</evidence>
<feature type="compositionally biased region" description="Basic and acidic residues" evidence="9">
    <location>
        <begin position="575"/>
        <end position="585"/>
    </location>
</feature>
<evidence type="ECO:0000259" key="10">
    <source>
        <dbReference type="PROSITE" id="PS50055"/>
    </source>
</evidence>
<dbReference type="GO" id="GO:0005737">
    <property type="term" value="C:cytoplasm"/>
    <property type="evidence" value="ECO:0007669"/>
    <property type="project" value="UniProtKB-SubCell"/>
</dbReference>
<dbReference type="PROSITE" id="PS50056">
    <property type="entry name" value="TYR_PHOSPHATASE_2"/>
    <property type="match status" value="1"/>
</dbReference>
<evidence type="ECO:0000313" key="13">
    <source>
        <dbReference type="Proteomes" id="UP000308365"/>
    </source>
</evidence>
<dbReference type="FunFam" id="3.90.190.10:FF:000045">
    <property type="entry name" value="Tyrosine-protein phosphatase non-receptor type 12"/>
    <property type="match status" value="1"/>
</dbReference>
<dbReference type="GO" id="GO:0005634">
    <property type="term" value="C:nucleus"/>
    <property type="evidence" value="ECO:0007669"/>
    <property type="project" value="TreeGrafter"/>
</dbReference>
<dbReference type="Pfam" id="PF00102">
    <property type="entry name" value="Y_phosphatase"/>
    <property type="match status" value="1"/>
</dbReference>
<dbReference type="InterPro" id="IPR003595">
    <property type="entry name" value="Tyr_Pase_cat"/>
</dbReference>
<dbReference type="PROSITE" id="PS00383">
    <property type="entry name" value="TYR_PHOSPHATASE_1"/>
    <property type="match status" value="1"/>
</dbReference>
<comment type="subcellular location">
    <subcellularLocation>
        <location evidence="1">Cytoplasm</location>
    </subcellularLocation>
</comment>
<dbReference type="SUPFAM" id="SSF52799">
    <property type="entry name" value="(Phosphotyrosine protein) phosphatases II"/>
    <property type="match status" value="1"/>
</dbReference>
<evidence type="ECO:0000259" key="11">
    <source>
        <dbReference type="PROSITE" id="PS50056"/>
    </source>
</evidence>
<gene>
    <name evidence="12" type="ORF">EI555_002725</name>
</gene>
<dbReference type="Proteomes" id="UP000308365">
    <property type="component" value="Unassembled WGS sequence"/>
</dbReference>
<dbReference type="EMBL" id="RWIC01001179">
    <property type="protein sequence ID" value="TKC37217.1"/>
    <property type="molecule type" value="Genomic_DNA"/>
</dbReference>
<proteinExistence type="inferred from homology"/>
<evidence type="ECO:0000256" key="4">
    <source>
        <dbReference type="ARBA" id="ARBA00022553"/>
    </source>
</evidence>
<accession>A0A4U1EMH9</accession>
<evidence type="ECO:0000256" key="5">
    <source>
        <dbReference type="ARBA" id="ARBA00022801"/>
    </source>
</evidence>
<dbReference type="InterPro" id="IPR047170">
    <property type="entry name" value="PTN12/18/22"/>
</dbReference>
<evidence type="ECO:0000256" key="6">
    <source>
        <dbReference type="ARBA" id="ARBA00022912"/>
    </source>
</evidence>
<protein>
    <recommendedName>
        <fullName evidence="2">protein-tyrosine-phosphatase</fullName>
        <ecNumber evidence="2">3.1.3.48</ecNumber>
    </recommendedName>
</protein>
<dbReference type="PANTHER" id="PTHR45983:SF4">
    <property type="entry name" value="TYROSINE-PROTEIN PHOSPHATASE NON-RECEPTOR TYPE 18"/>
    <property type="match status" value="1"/>
</dbReference>
<dbReference type="PROSITE" id="PS50055">
    <property type="entry name" value="TYR_PHOSPHATASE_PTP"/>
    <property type="match status" value="1"/>
</dbReference>
<dbReference type="InterPro" id="IPR016130">
    <property type="entry name" value="Tyr_Pase_AS"/>
</dbReference>
<keyword evidence="4" id="KW-0597">Phosphoprotein</keyword>
<dbReference type="GO" id="GO:0004726">
    <property type="term" value="F:non-membrane spanning protein tyrosine phosphatase activity"/>
    <property type="evidence" value="ECO:0007669"/>
    <property type="project" value="InterPro"/>
</dbReference>
<reference evidence="13" key="1">
    <citation type="journal article" date="2019" name="IScience">
        <title>Narwhal Genome Reveals Long-Term Low Genetic Diversity despite Current Large Abundance Size.</title>
        <authorList>
            <person name="Westbury M.V."/>
            <person name="Petersen B."/>
            <person name="Garde E."/>
            <person name="Heide-Jorgensen M.P."/>
            <person name="Lorenzen E.D."/>
        </authorList>
    </citation>
    <scope>NUCLEOTIDE SEQUENCE [LARGE SCALE GENOMIC DNA]</scope>
</reference>